<dbReference type="InterPro" id="IPR008972">
    <property type="entry name" value="Cupredoxin"/>
</dbReference>
<sequence length="250" mass="24992">MVSTSFVVAALSTLPLAFGQYSQAAVNTTSTTQAATSARPTSTRASSTLVYRPSGTGGSKPAVQTIAVGQNGLTFTPDTVRAKVGEQIVFQFFPKNHSVVQADFKTPCKPSNGGIFSGFIASPQGPANQTFTITVKDDKPIWLYCPQNAPRPHCAAGMVAVVNPPTSGPNNLDAFKLAAAKTNSTGGIAPAGGPVGGQVSAPGSPSTPGAASPSGTGAPQPSTSQFLGAANGLAVSGVLGMMGMVAALLL</sequence>
<dbReference type="SUPFAM" id="SSF49503">
    <property type="entry name" value="Cupredoxins"/>
    <property type="match status" value="1"/>
</dbReference>
<keyword evidence="2" id="KW-1133">Transmembrane helix</keyword>
<evidence type="ECO:0008006" key="6">
    <source>
        <dbReference type="Google" id="ProtNLM"/>
    </source>
</evidence>
<proteinExistence type="predicted"/>
<keyword evidence="2" id="KW-0812">Transmembrane</keyword>
<feature type="compositionally biased region" description="Low complexity" evidence="1">
    <location>
        <begin position="30"/>
        <end position="48"/>
    </location>
</feature>
<dbReference type="PANTHER" id="PTHR34883:SF15">
    <property type="entry name" value="EXTRACELLULAR SERINE-RICH PROTEIN"/>
    <property type="match status" value="1"/>
</dbReference>
<feature type="region of interest" description="Disordered" evidence="1">
    <location>
        <begin position="30"/>
        <end position="57"/>
    </location>
</feature>
<feature type="chain" id="PRO_5025335098" description="Cupredoxin" evidence="3">
    <location>
        <begin position="20"/>
        <end position="250"/>
    </location>
</feature>
<evidence type="ECO:0000256" key="1">
    <source>
        <dbReference type="SAM" id="MobiDB-lite"/>
    </source>
</evidence>
<dbReference type="CDD" id="cd00920">
    <property type="entry name" value="Cupredoxin"/>
    <property type="match status" value="1"/>
</dbReference>
<evidence type="ECO:0000256" key="3">
    <source>
        <dbReference type="SAM" id="SignalP"/>
    </source>
</evidence>
<dbReference type="Gene3D" id="2.60.40.420">
    <property type="entry name" value="Cupredoxins - blue copper proteins"/>
    <property type="match status" value="1"/>
</dbReference>
<dbReference type="EMBL" id="ML976982">
    <property type="protein sequence ID" value="KAF1960931.1"/>
    <property type="molecule type" value="Genomic_DNA"/>
</dbReference>
<feature type="compositionally biased region" description="Low complexity" evidence="1">
    <location>
        <begin position="197"/>
        <end position="223"/>
    </location>
</feature>
<evidence type="ECO:0000256" key="2">
    <source>
        <dbReference type="SAM" id="Phobius"/>
    </source>
</evidence>
<feature type="region of interest" description="Disordered" evidence="1">
    <location>
        <begin position="188"/>
        <end position="223"/>
    </location>
</feature>
<evidence type="ECO:0000313" key="4">
    <source>
        <dbReference type="EMBL" id="KAF1960931.1"/>
    </source>
</evidence>
<keyword evidence="2" id="KW-0472">Membrane</keyword>
<protein>
    <recommendedName>
        <fullName evidence="6">Cupredoxin</fullName>
    </recommendedName>
</protein>
<gene>
    <name evidence="4" type="ORF">CC80DRAFT_489162</name>
</gene>
<keyword evidence="3" id="KW-0732">Signal</keyword>
<evidence type="ECO:0000313" key="5">
    <source>
        <dbReference type="Proteomes" id="UP000800035"/>
    </source>
</evidence>
<dbReference type="InterPro" id="IPR052953">
    <property type="entry name" value="Ser-rich/MCO-related"/>
</dbReference>
<feature type="signal peptide" evidence="3">
    <location>
        <begin position="1"/>
        <end position="19"/>
    </location>
</feature>
<keyword evidence="5" id="KW-1185">Reference proteome</keyword>
<organism evidence="4 5">
    <name type="scientific">Byssothecium circinans</name>
    <dbReference type="NCBI Taxonomy" id="147558"/>
    <lineage>
        <taxon>Eukaryota</taxon>
        <taxon>Fungi</taxon>
        <taxon>Dikarya</taxon>
        <taxon>Ascomycota</taxon>
        <taxon>Pezizomycotina</taxon>
        <taxon>Dothideomycetes</taxon>
        <taxon>Pleosporomycetidae</taxon>
        <taxon>Pleosporales</taxon>
        <taxon>Massarineae</taxon>
        <taxon>Massarinaceae</taxon>
        <taxon>Byssothecium</taxon>
    </lineage>
</organism>
<feature type="transmembrane region" description="Helical" evidence="2">
    <location>
        <begin position="226"/>
        <end position="249"/>
    </location>
</feature>
<dbReference type="PANTHER" id="PTHR34883">
    <property type="entry name" value="SERINE-RICH PROTEIN, PUTATIVE-RELATED-RELATED"/>
    <property type="match status" value="1"/>
</dbReference>
<accession>A0A6A5U7N6</accession>
<dbReference type="AlphaFoldDB" id="A0A6A5U7N6"/>
<name>A0A6A5U7N6_9PLEO</name>
<reference evidence="4" key="1">
    <citation type="journal article" date="2020" name="Stud. Mycol.">
        <title>101 Dothideomycetes genomes: a test case for predicting lifestyles and emergence of pathogens.</title>
        <authorList>
            <person name="Haridas S."/>
            <person name="Albert R."/>
            <person name="Binder M."/>
            <person name="Bloem J."/>
            <person name="Labutti K."/>
            <person name="Salamov A."/>
            <person name="Andreopoulos B."/>
            <person name="Baker S."/>
            <person name="Barry K."/>
            <person name="Bills G."/>
            <person name="Bluhm B."/>
            <person name="Cannon C."/>
            <person name="Castanera R."/>
            <person name="Culley D."/>
            <person name="Daum C."/>
            <person name="Ezra D."/>
            <person name="Gonzalez J."/>
            <person name="Henrissat B."/>
            <person name="Kuo A."/>
            <person name="Liang C."/>
            <person name="Lipzen A."/>
            <person name="Lutzoni F."/>
            <person name="Magnuson J."/>
            <person name="Mondo S."/>
            <person name="Nolan M."/>
            <person name="Ohm R."/>
            <person name="Pangilinan J."/>
            <person name="Park H.-J."/>
            <person name="Ramirez L."/>
            <person name="Alfaro M."/>
            <person name="Sun H."/>
            <person name="Tritt A."/>
            <person name="Yoshinaga Y."/>
            <person name="Zwiers L.-H."/>
            <person name="Turgeon B."/>
            <person name="Goodwin S."/>
            <person name="Spatafora J."/>
            <person name="Crous P."/>
            <person name="Grigoriev I."/>
        </authorList>
    </citation>
    <scope>NUCLEOTIDE SEQUENCE</scope>
    <source>
        <strain evidence="4">CBS 675.92</strain>
    </source>
</reference>
<dbReference type="OrthoDB" id="2331100at2759"/>
<dbReference type="Proteomes" id="UP000800035">
    <property type="component" value="Unassembled WGS sequence"/>
</dbReference>